<proteinExistence type="predicted"/>
<dbReference type="PRINTS" id="PR00042">
    <property type="entry name" value="LEUZIPPRFOS"/>
</dbReference>
<gene>
    <name evidence="6" type="ORF">PYM288_LOCUS2525</name>
</gene>
<evidence type="ECO:0000313" key="6">
    <source>
        <dbReference type="EMBL" id="CAF0759593.1"/>
    </source>
</evidence>
<dbReference type="InterPro" id="IPR046347">
    <property type="entry name" value="bZIP_sf"/>
</dbReference>
<dbReference type="GO" id="GO:0005634">
    <property type="term" value="C:nucleus"/>
    <property type="evidence" value="ECO:0007669"/>
    <property type="project" value="TreeGrafter"/>
</dbReference>
<keyword evidence="1" id="KW-0805">Transcription regulation</keyword>
<dbReference type="Proteomes" id="UP000663854">
    <property type="component" value="Unassembled WGS sequence"/>
</dbReference>
<keyword evidence="3" id="KW-0804">Transcription</keyword>
<reference evidence="6" key="1">
    <citation type="submission" date="2021-02" db="EMBL/GenBank/DDBJ databases">
        <authorList>
            <person name="Nowell W R."/>
        </authorList>
    </citation>
    <scope>NUCLEOTIDE SEQUENCE</scope>
</reference>
<dbReference type="PANTHER" id="PTHR23351">
    <property type="entry name" value="FOS TRANSCRIPTION FACTOR-RELATED"/>
    <property type="match status" value="1"/>
</dbReference>
<evidence type="ECO:0000313" key="7">
    <source>
        <dbReference type="Proteomes" id="UP000663854"/>
    </source>
</evidence>
<evidence type="ECO:0000256" key="4">
    <source>
        <dbReference type="SAM" id="Coils"/>
    </source>
</evidence>
<feature type="domain" description="BZIP" evidence="5">
    <location>
        <begin position="83"/>
        <end position="146"/>
    </location>
</feature>
<dbReference type="InterPro" id="IPR004827">
    <property type="entry name" value="bZIP"/>
</dbReference>
<dbReference type="PROSITE" id="PS50217">
    <property type="entry name" value="BZIP"/>
    <property type="match status" value="1"/>
</dbReference>
<accession>A0A813PVK7</accession>
<dbReference type="InterPro" id="IPR000837">
    <property type="entry name" value="AP-1"/>
</dbReference>
<dbReference type="SUPFAM" id="SSF57959">
    <property type="entry name" value="Leucine zipper domain"/>
    <property type="match status" value="1"/>
</dbReference>
<evidence type="ECO:0000256" key="1">
    <source>
        <dbReference type="ARBA" id="ARBA00023015"/>
    </source>
</evidence>
<feature type="coiled-coil region" evidence="4">
    <location>
        <begin position="81"/>
        <end position="135"/>
    </location>
</feature>
<comment type="caution">
    <text evidence="6">The sequence shown here is derived from an EMBL/GenBank/DDBJ whole genome shotgun (WGS) entry which is preliminary data.</text>
</comment>
<dbReference type="SMART" id="SM00338">
    <property type="entry name" value="BRLZ"/>
    <property type="match status" value="1"/>
</dbReference>
<name>A0A813PVK7_9BILA</name>
<dbReference type="AlphaFoldDB" id="A0A813PVK7"/>
<organism evidence="6 7">
    <name type="scientific">Rotaria sordida</name>
    <dbReference type="NCBI Taxonomy" id="392033"/>
    <lineage>
        <taxon>Eukaryota</taxon>
        <taxon>Metazoa</taxon>
        <taxon>Spiralia</taxon>
        <taxon>Gnathifera</taxon>
        <taxon>Rotifera</taxon>
        <taxon>Eurotatoria</taxon>
        <taxon>Bdelloidea</taxon>
        <taxon>Philodinida</taxon>
        <taxon>Philodinidae</taxon>
        <taxon>Rotaria</taxon>
    </lineage>
</organism>
<dbReference type="PANTHER" id="PTHR23351:SF24">
    <property type="entry name" value="ACTIVATING TRANSCRIPTION FACTOR 3-RELATED"/>
    <property type="match status" value="1"/>
</dbReference>
<dbReference type="Gene3D" id="1.20.5.170">
    <property type="match status" value="1"/>
</dbReference>
<evidence type="ECO:0000259" key="5">
    <source>
        <dbReference type="PROSITE" id="PS50217"/>
    </source>
</evidence>
<keyword evidence="2" id="KW-0238">DNA-binding</keyword>
<dbReference type="EMBL" id="CAJNOH010000017">
    <property type="protein sequence ID" value="CAF0759593.1"/>
    <property type="molecule type" value="Genomic_DNA"/>
</dbReference>
<sequence>MCMNILQLEDRNSTLNPSMIKTEVLSPEIAAYPISSSENSLISFDANDIIEFGPIKVKRRKKPAPTLATGRRSKYEILSPEEEHKRDIRRARNRVAAERVRVSRLCVEQQLQGQIDALQEQEQKLLNHIEILQSQKLNLETRVFTHEKLCPIRSLSNAQDHLTSTFISNSVPISTTIQQIEQTSEPYFEDLFPNSTPLVQTQPNNYSNSLTTTVSGDDFDMFFMDL</sequence>
<keyword evidence="4" id="KW-0175">Coiled coil</keyword>
<dbReference type="GO" id="GO:0000978">
    <property type="term" value="F:RNA polymerase II cis-regulatory region sequence-specific DNA binding"/>
    <property type="evidence" value="ECO:0007669"/>
    <property type="project" value="TreeGrafter"/>
</dbReference>
<evidence type="ECO:0000256" key="3">
    <source>
        <dbReference type="ARBA" id="ARBA00023163"/>
    </source>
</evidence>
<dbReference type="GO" id="GO:0000981">
    <property type="term" value="F:DNA-binding transcription factor activity, RNA polymerase II-specific"/>
    <property type="evidence" value="ECO:0007669"/>
    <property type="project" value="TreeGrafter"/>
</dbReference>
<protein>
    <recommendedName>
        <fullName evidence="5">BZIP domain-containing protein</fullName>
    </recommendedName>
</protein>
<evidence type="ECO:0000256" key="2">
    <source>
        <dbReference type="ARBA" id="ARBA00023125"/>
    </source>
</evidence>